<keyword evidence="6" id="KW-0812">Transmembrane</keyword>
<dbReference type="GO" id="GO:0098552">
    <property type="term" value="C:side of membrane"/>
    <property type="evidence" value="ECO:0007669"/>
    <property type="project" value="UniProtKB-KW"/>
</dbReference>
<dbReference type="AlphaFoldDB" id="A0A1B6CSC0"/>
<evidence type="ECO:0000256" key="17">
    <source>
        <dbReference type="PIRSR" id="PIRSR634016-3"/>
    </source>
</evidence>
<dbReference type="InterPro" id="IPR045357">
    <property type="entry name" value="Aminopeptidase_N-like_N"/>
</dbReference>
<dbReference type="GO" id="GO:0070006">
    <property type="term" value="F:metalloaminopeptidase activity"/>
    <property type="evidence" value="ECO:0007669"/>
    <property type="project" value="TreeGrafter"/>
</dbReference>
<evidence type="ECO:0000256" key="12">
    <source>
        <dbReference type="ARBA" id="ARBA00023049"/>
    </source>
</evidence>
<gene>
    <name evidence="21" type="ORF">g.29815</name>
</gene>
<evidence type="ECO:0000256" key="1">
    <source>
        <dbReference type="ARBA" id="ARBA00004606"/>
    </source>
</evidence>
<name>A0A1B6CSC0_9HEMI</name>
<dbReference type="PANTHER" id="PTHR11533">
    <property type="entry name" value="PROTEASE M1 ZINC METALLOPROTEASE"/>
    <property type="match status" value="1"/>
</dbReference>
<feature type="binding site" evidence="17">
    <location>
        <position position="342"/>
    </location>
    <ligand>
        <name>Zn(2+)</name>
        <dbReference type="ChEBI" id="CHEBI:29105"/>
        <note>catalytic</note>
    </ligand>
</feature>
<evidence type="ECO:0000256" key="10">
    <source>
        <dbReference type="ARBA" id="ARBA00022968"/>
    </source>
</evidence>
<keyword evidence="15" id="KW-0449">Lipoprotein</keyword>
<dbReference type="SUPFAM" id="SSF55486">
    <property type="entry name" value="Metalloproteases ('zincins'), catalytic domain"/>
    <property type="match status" value="1"/>
</dbReference>
<dbReference type="InterPro" id="IPR014782">
    <property type="entry name" value="Peptidase_M1_dom"/>
</dbReference>
<evidence type="ECO:0000256" key="3">
    <source>
        <dbReference type="ARBA" id="ARBA00010136"/>
    </source>
</evidence>
<feature type="domain" description="Peptidase M1 membrane alanine aminopeptidase" evidence="19">
    <location>
        <begin position="273"/>
        <end position="345"/>
    </location>
</feature>
<sequence>MSILQMLFILLLVLSSLIERNYGLTSVEKAVVNSSDYRLPGDLMPFAYNLTIVPNFENFTFSGHVDILFTVKKSTSDIMLNQQNLSIRLSDVSLKLLYHDPPLKILNISLDENLQRLHILSDPSLRANLDYSIGISFNGYLQDNMLGFYKTSYEENNIQKWIAVTQFESTYARQAFPCFDEPAYRAVFNLNIGRDADQISLANMRIINTTLPMPEWGNKVIDIYEPSPTMPTYLVAFSVNQFSNLTSNNDTFRIFMRPEVKSQGAYLQSIGRTVLDTIGNFLNISYALPKMDVLSVPDLDFGAMENWGLATFRERFVLYDSNINSESDKQILMALMAHEFGHQWF</sequence>
<evidence type="ECO:0000256" key="14">
    <source>
        <dbReference type="ARBA" id="ARBA00023180"/>
    </source>
</evidence>
<keyword evidence="13" id="KW-0472">Membrane</keyword>
<dbReference type="GO" id="GO:0005886">
    <property type="term" value="C:plasma membrane"/>
    <property type="evidence" value="ECO:0007669"/>
    <property type="project" value="UniProtKB-SubCell"/>
</dbReference>
<evidence type="ECO:0000259" key="19">
    <source>
        <dbReference type="Pfam" id="PF01433"/>
    </source>
</evidence>
<feature type="signal peptide" evidence="18">
    <location>
        <begin position="1"/>
        <end position="23"/>
    </location>
</feature>
<dbReference type="Pfam" id="PF01433">
    <property type="entry name" value="Peptidase_M1"/>
    <property type="match status" value="1"/>
</dbReference>
<dbReference type="PRINTS" id="PR00756">
    <property type="entry name" value="ALADIPTASE"/>
</dbReference>
<dbReference type="InterPro" id="IPR027268">
    <property type="entry name" value="Peptidase_M4/M1_CTD_sf"/>
</dbReference>
<accession>A0A1B6CSC0</accession>
<keyword evidence="9 17" id="KW-0862">Zinc</keyword>
<evidence type="ECO:0000256" key="15">
    <source>
        <dbReference type="ARBA" id="ARBA00023288"/>
    </source>
</evidence>
<dbReference type="InterPro" id="IPR042097">
    <property type="entry name" value="Aminopeptidase_N-like_N_sf"/>
</dbReference>
<evidence type="ECO:0000259" key="20">
    <source>
        <dbReference type="Pfam" id="PF17900"/>
    </source>
</evidence>
<keyword evidence="11" id="KW-1133">Transmembrane helix</keyword>
<dbReference type="GO" id="GO:0042277">
    <property type="term" value="F:peptide binding"/>
    <property type="evidence" value="ECO:0007669"/>
    <property type="project" value="TreeGrafter"/>
</dbReference>
<dbReference type="GO" id="GO:0006508">
    <property type="term" value="P:proteolysis"/>
    <property type="evidence" value="ECO:0007669"/>
    <property type="project" value="UniProtKB-KW"/>
</dbReference>
<evidence type="ECO:0000256" key="5">
    <source>
        <dbReference type="ARBA" id="ARBA00022670"/>
    </source>
</evidence>
<evidence type="ECO:0000256" key="18">
    <source>
        <dbReference type="SAM" id="SignalP"/>
    </source>
</evidence>
<evidence type="ECO:0000256" key="11">
    <source>
        <dbReference type="ARBA" id="ARBA00022989"/>
    </source>
</evidence>
<reference evidence="21" key="1">
    <citation type="submission" date="2015-12" db="EMBL/GenBank/DDBJ databases">
        <title>De novo transcriptome assembly of four potential Pierce s Disease insect vectors from Arizona vineyards.</title>
        <authorList>
            <person name="Tassone E.E."/>
        </authorList>
    </citation>
    <scope>NUCLEOTIDE SEQUENCE</scope>
</reference>
<evidence type="ECO:0000256" key="2">
    <source>
        <dbReference type="ARBA" id="ARBA00004609"/>
    </source>
</evidence>
<dbReference type="Pfam" id="PF17900">
    <property type="entry name" value="Peptidase_M1_N"/>
    <property type="match status" value="1"/>
</dbReference>
<dbReference type="GO" id="GO:0008270">
    <property type="term" value="F:zinc ion binding"/>
    <property type="evidence" value="ECO:0007669"/>
    <property type="project" value="InterPro"/>
</dbReference>
<evidence type="ECO:0000313" key="21">
    <source>
        <dbReference type="EMBL" id="JAS16318.1"/>
    </source>
</evidence>
<dbReference type="InterPro" id="IPR050344">
    <property type="entry name" value="Peptidase_M1_aminopeptidases"/>
</dbReference>
<feature type="domain" description="Aminopeptidase N-like N-terminal" evidence="20">
    <location>
        <begin position="45"/>
        <end position="234"/>
    </location>
</feature>
<keyword evidence="4" id="KW-0336">GPI-anchor</keyword>
<feature type="binding site" evidence="17">
    <location>
        <position position="338"/>
    </location>
    <ligand>
        <name>Zn(2+)</name>
        <dbReference type="ChEBI" id="CHEBI:29105"/>
        <note>catalytic</note>
    </ligand>
</feature>
<feature type="chain" id="PRO_5008580610" evidence="18">
    <location>
        <begin position="24"/>
        <end position="345"/>
    </location>
</feature>
<comment type="similarity">
    <text evidence="3">Belongs to the peptidase M1 family.</text>
</comment>
<dbReference type="PANTHER" id="PTHR11533:SF294">
    <property type="entry name" value="THYROTROPIN-RELEASING HORMONE-DEGRADING ECTOENZYME"/>
    <property type="match status" value="1"/>
</dbReference>
<feature type="active site" description="Proton acceptor" evidence="16">
    <location>
        <position position="339"/>
    </location>
</feature>
<evidence type="ECO:0000256" key="7">
    <source>
        <dbReference type="ARBA" id="ARBA00022723"/>
    </source>
</evidence>
<dbReference type="CDD" id="cd09601">
    <property type="entry name" value="M1_APN-Q_like"/>
    <property type="match status" value="1"/>
</dbReference>
<organism evidence="21">
    <name type="scientific">Clastoptera arizonana</name>
    <name type="common">Arizona spittle bug</name>
    <dbReference type="NCBI Taxonomy" id="38151"/>
    <lineage>
        <taxon>Eukaryota</taxon>
        <taxon>Metazoa</taxon>
        <taxon>Ecdysozoa</taxon>
        <taxon>Arthropoda</taxon>
        <taxon>Hexapoda</taxon>
        <taxon>Insecta</taxon>
        <taxon>Pterygota</taxon>
        <taxon>Neoptera</taxon>
        <taxon>Paraneoptera</taxon>
        <taxon>Hemiptera</taxon>
        <taxon>Auchenorrhyncha</taxon>
        <taxon>Cercopoidea</taxon>
        <taxon>Clastopteridae</taxon>
        <taxon>Clastoptera</taxon>
    </lineage>
</organism>
<evidence type="ECO:0000256" key="8">
    <source>
        <dbReference type="ARBA" id="ARBA00022801"/>
    </source>
</evidence>
<dbReference type="EMBL" id="GEDC01020980">
    <property type="protein sequence ID" value="JAS16318.1"/>
    <property type="molecule type" value="Transcribed_RNA"/>
</dbReference>
<keyword evidence="12" id="KW-0482">Metalloprotease</keyword>
<dbReference type="FunFam" id="2.60.40.1730:FF:000012">
    <property type="entry name" value="Aminopeptidase N"/>
    <property type="match status" value="1"/>
</dbReference>
<keyword evidence="18" id="KW-0732">Signal</keyword>
<proteinExistence type="inferred from homology"/>
<feature type="non-terminal residue" evidence="21">
    <location>
        <position position="345"/>
    </location>
</feature>
<keyword evidence="14" id="KW-0325">Glycoprotein</keyword>
<evidence type="ECO:0000256" key="6">
    <source>
        <dbReference type="ARBA" id="ARBA00022692"/>
    </source>
</evidence>
<evidence type="ECO:0000256" key="9">
    <source>
        <dbReference type="ARBA" id="ARBA00022833"/>
    </source>
</evidence>
<evidence type="ECO:0000256" key="4">
    <source>
        <dbReference type="ARBA" id="ARBA00022622"/>
    </source>
</evidence>
<keyword evidence="8" id="KW-0378">Hydrolase</keyword>
<comment type="subcellular location">
    <subcellularLocation>
        <location evidence="2">Cell membrane</location>
        <topology evidence="2">Lipid-anchor</topology>
        <topology evidence="2">GPI-anchor</topology>
    </subcellularLocation>
    <subcellularLocation>
        <location evidence="1">Membrane</location>
        <topology evidence="1">Single-pass type II membrane protein</topology>
    </subcellularLocation>
</comment>
<dbReference type="InterPro" id="IPR001930">
    <property type="entry name" value="Peptidase_M1"/>
</dbReference>
<keyword evidence="5" id="KW-0645">Protease</keyword>
<dbReference type="GO" id="GO:0043171">
    <property type="term" value="P:peptide catabolic process"/>
    <property type="evidence" value="ECO:0007669"/>
    <property type="project" value="TreeGrafter"/>
</dbReference>
<evidence type="ECO:0000256" key="13">
    <source>
        <dbReference type="ARBA" id="ARBA00023136"/>
    </source>
</evidence>
<protein>
    <submittedName>
        <fullName evidence="21">Uncharacterized protein</fullName>
    </submittedName>
</protein>
<comment type="cofactor">
    <cofactor evidence="17">
        <name>Zn(2+)</name>
        <dbReference type="ChEBI" id="CHEBI:29105"/>
    </cofactor>
    <text evidence="17">Binds 1 zinc ion per subunit.</text>
</comment>
<keyword evidence="7 17" id="KW-0479">Metal-binding</keyword>
<dbReference type="Gene3D" id="2.60.40.1730">
    <property type="entry name" value="tricorn interacting facor f3 domain"/>
    <property type="match status" value="1"/>
</dbReference>
<dbReference type="Gene3D" id="1.10.390.10">
    <property type="entry name" value="Neutral Protease Domain 2"/>
    <property type="match status" value="1"/>
</dbReference>
<dbReference type="SUPFAM" id="SSF63737">
    <property type="entry name" value="Leukotriene A4 hydrolase N-terminal domain"/>
    <property type="match status" value="1"/>
</dbReference>
<evidence type="ECO:0000256" key="16">
    <source>
        <dbReference type="PIRSR" id="PIRSR634016-1"/>
    </source>
</evidence>
<dbReference type="GO" id="GO:0005737">
    <property type="term" value="C:cytoplasm"/>
    <property type="evidence" value="ECO:0007669"/>
    <property type="project" value="TreeGrafter"/>
</dbReference>
<dbReference type="GO" id="GO:0005615">
    <property type="term" value="C:extracellular space"/>
    <property type="evidence" value="ECO:0007669"/>
    <property type="project" value="TreeGrafter"/>
</dbReference>
<keyword evidence="10" id="KW-0735">Signal-anchor</keyword>
<dbReference type="InterPro" id="IPR034016">
    <property type="entry name" value="M1_APN-typ"/>
</dbReference>